<name>A0A0E9QCC2_ANGAN</name>
<reference evidence="1" key="1">
    <citation type="submission" date="2014-11" db="EMBL/GenBank/DDBJ databases">
        <authorList>
            <person name="Amaro Gonzalez C."/>
        </authorList>
    </citation>
    <scope>NUCLEOTIDE SEQUENCE</scope>
</reference>
<sequence>MRKDGGLLGFNMSQGKRLHIVSEKGIERKNL</sequence>
<protein>
    <submittedName>
        <fullName evidence="1">Uncharacterized protein</fullName>
    </submittedName>
</protein>
<dbReference type="AlphaFoldDB" id="A0A0E9QCC2"/>
<dbReference type="EMBL" id="GBXM01094148">
    <property type="protein sequence ID" value="JAH14429.1"/>
    <property type="molecule type" value="Transcribed_RNA"/>
</dbReference>
<reference evidence="1" key="2">
    <citation type="journal article" date="2015" name="Fish Shellfish Immunol.">
        <title>Early steps in the European eel (Anguilla anguilla)-Vibrio vulnificus interaction in the gills: Role of the RtxA13 toxin.</title>
        <authorList>
            <person name="Callol A."/>
            <person name="Pajuelo D."/>
            <person name="Ebbesson L."/>
            <person name="Teles M."/>
            <person name="MacKenzie S."/>
            <person name="Amaro C."/>
        </authorList>
    </citation>
    <scope>NUCLEOTIDE SEQUENCE</scope>
</reference>
<accession>A0A0E9QCC2</accession>
<organism evidence="1">
    <name type="scientific">Anguilla anguilla</name>
    <name type="common">European freshwater eel</name>
    <name type="synonym">Muraena anguilla</name>
    <dbReference type="NCBI Taxonomy" id="7936"/>
    <lineage>
        <taxon>Eukaryota</taxon>
        <taxon>Metazoa</taxon>
        <taxon>Chordata</taxon>
        <taxon>Craniata</taxon>
        <taxon>Vertebrata</taxon>
        <taxon>Euteleostomi</taxon>
        <taxon>Actinopterygii</taxon>
        <taxon>Neopterygii</taxon>
        <taxon>Teleostei</taxon>
        <taxon>Anguilliformes</taxon>
        <taxon>Anguillidae</taxon>
        <taxon>Anguilla</taxon>
    </lineage>
</organism>
<evidence type="ECO:0000313" key="1">
    <source>
        <dbReference type="EMBL" id="JAH14429.1"/>
    </source>
</evidence>
<proteinExistence type="predicted"/>